<name>A0AAV8SBM8_9ROSI</name>
<feature type="repeat" description="PPR" evidence="2">
    <location>
        <begin position="173"/>
        <end position="207"/>
    </location>
</feature>
<feature type="repeat" description="PPR" evidence="2">
    <location>
        <begin position="243"/>
        <end position="273"/>
    </location>
</feature>
<comment type="caution">
    <text evidence="3">The sequence shown here is derived from an EMBL/GenBank/DDBJ whole genome shotgun (WGS) entry which is preliminary data.</text>
</comment>
<dbReference type="PROSITE" id="PS51375">
    <property type="entry name" value="PPR"/>
    <property type="match status" value="5"/>
</dbReference>
<dbReference type="GO" id="GO:0003723">
    <property type="term" value="F:RNA binding"/>
    <property type="evidence" value="ECO:0007669"/>
    <property type="project" value="InterPro"/>
</dbReference>
<dbReference type="Pfam" id="PF01535">
    <property type="entry name" value="PPR"/>
    <property type="match status" value="1"/>
</dbReference>
<dbReference type="Gene3D" id="1.25.40.10">
    <property type="entry name" value="Tetratricopeptide repeat domain"/>
    <property type="match status" value="2"/>
</dbReference>
<dbReference type="GO" id="GO:0009451">
    <property type="term" value="P:RNA modification"/>
    <property type="evidence" value="ECO:0007669"/>
    <property type="project" value="InterPro"/>
</dbReference>
<accession>A0AAV8SBM8</accession>
<dbReference type="FunFam" id="1.25.40.10:FF:000427">
    <property type="entry name" value="Pentatricopeptide repeat-containing protein chloroplastic"/>
    <property type="match status" value="1"/>
</dbReference>
<feature type="repeat" description="PPR" evidence="2">
    <location>
        <begin position="412"/>
        <end position="446"/>
    </location>
</feature>
<reference evidence="3 4" key="1">
    <citation type="submission" date="2021-09" db="EMBL/GenBank/DDBJ databases">
        <title>Genomic insights and catalytic innovation underlie evolution of tropane alkaloids biosynthesis.</title>
        <authorList>
            <person name="Wang Y.-J."/>
            <person name="Tian T."/>
            <person name="Huang J.-P."/>
            <person name="Huang S.-X."/>
        </authorList>
    </citation>
    <scope>NUCLEOTIDE SEQUENCE [LARGE SCALE GENOMIC DNA]</scope>
    <source>
        <strain evidence="3">KIB-2018</strain>
        <tissue evidence="3">Leaf</tissue>
    </source>
</reference>
<dbReference type="InterPro" id="IPR046960">
    <property type="entry name" value="PPR_At4g14850-like_plant"/>
</dbReference>
<dbReference type="InterPro" id="IPR002885">
    <property type="entry name" value="PPR_rpt"/>
</dbReference>
<proteinExistence type="predicted"/>
<keyword evidence="1" id="KW-0677">Repeat</keyword>
<dbReference type="FunFam" id="1.25.40.10:FF:000090">
    <property type="entry name" value="Pentatricopeptide repeat-containing protein, chloroplastic"/>
    <property type="match status" value="1"/>
</dbReference>
<evidence type="ECO:0008006" key="5">
    <source>
        <dbReference type="Google" id="ProtNLM"/>
    </source>
</evidence>
<evidence type="ECO:0000313" key="3">
    <source>
        <dbReference type="EMBL" id="KAJ8749607.1"/>
    </source>
</evidence>
<evidence type="ECO:0000256" key="2">
    <source>
        <dbReference type="PROSITE-ProRule" id="PRU00708"/>
    </source>
</evidence>
<dbReference type="SUPFAM" id="SSF48452">
    <property type="entry name" value="TPR-like"/>
    <property type="match status" value="1"/>
</dbReference>
<gene>
    <name evidence="3" type="ORF">K2173_026256</name>
</gene>
<dbReference type="NCBIfam" id="TIGR00756">
    <property type="entry name" value="PPR"/>
    <property type="match status" value="4"/>
</dbReference>
<organism evidence="3 4">
    <name type="scientific">Erythroxylum novogranatense</name>
    <dbReference type="NCBI Taxonomy" id="1862640"/>
    <lineage>
        <taxon>Eukaryota</taxon>
        <taxon>Viridiplantae</taxon>
        <taxon>Streptophyta</taxon>
        <taxon>Embryophyta</taxon>
        <taxon>Tracheophyta</taxon>
        <taxon>Spermatophyta</taxon>
        <taxon>Magnoliopsida</taxon>
        <taxon>eudicotyledons</taxon>
        <taxon>Gunneridae</taxon>
        <taxon>Pentapetalae</taxon>
        <taxon>rosids</taxon>
        <taxon>fabids</taxon>
        <taxon>Malpighiales</taxon>
        <taxon>Erythroxylaceae</taxon>
        <taxon>Erythroxylum</taxon>
    </lineage>
</organism>
<dbReference type="Pfam" id="PF13041">
    <property type="entry name" value="PPR_2"/>
    <property type="match status" value="2"/>
</dbReference>
<dbReference type="InterPro" id="IPR011990">
    <property type="entry name" value="TPR-like_helical_dom_sf"/>
</dbReference>
<dbReference type="PANTHER" id="PTHR47926:SF490">
    <property type="entry name" value="REPEAT-LIKE SUPERFAMILY PROTEIN, PUTATIVE-RELATED"/>
    <property type="match status" value="1"/>
</dbReference>
<keyword evidence="4" id="KW-1185">Reference proteome</keyword>
<dbReference type="EMBL" id="JAIWQS010000012">
    <property type="protein sequence ID" value="KAJ8749607.1"/>
    <property type="molecule type" value="Genomic_DNA"/>
</dbReference>
<evidence type="ECO:0000313" key="4">
    <source>
        <dbReference type="Proteomes" id="UP001159364"/>
    </source>
</evidence>
<dbReference type="InterPro" id="IPR046848">
    <property type="entry name" value="E_motif"/>
</dbReference>
<dbReference type="AlphaFoldDB" id="A0AAV8SBM8"/>
<dbReference type="PANTHER" id="PTHR47926">
    <property type="entry name" value="PENTATRICOPEPTIDE REPEAT-CONTAINING PROTEIN"/>
    <property type="match status" value="1"/>
</dbReference>
<evidence type="ECO:0000256" key="1">
    <source>
        <dbReference type="ARBA" id="ARBA00022737"/>
    </source>
</evidence>
<protein>
    <recommendedName>
        <fullName evidence="5">Pentatricopeptide repeat-containing protein</fullName>
    </recommendedName>
</protein>
<dbReference type="Proteomes" id="UP001159364">
    <property type="component" value="Linkage Group LG12"/>
</dbReference>
<dbReference type="Pfam" id="PF20431">
    <property type="entry name" value="E_motif"/>
    <property type="match status" value="1"/>
</dbReference>
<dbReference type="Pfam" id="PF13812">
    <property type="entry name" value="PPR_3"/>
    <property type="match status" value="1"/>
</dbReference>
<feature type="repeat" description="PPR" evidence="2">
    <location>
        <begin position="142"/>
        <end position="172"/>
    </location>
</feature>
<sequence>MYPPLTSIADRIIQLLRKCSSRVHMHQIQNQIILHRLHCDSTIAHHFISACEDLCLLCLCLPLFFTRLQRPHLFTCNTLLKAFSHAQVSNIPFEIYAHMHKTSTLPNNYTYPFLLKSLSDFKKFKQALCVHTHVVKLGHLLDIYVQNSLLNVYASCGKMKLCRKMFDEMLERDVVSWTVMIMGYRNAGKYDDALIAFERMLSAGIVPNRVTMVNVLTACANFGAIEMGIWIHDFIRKNEWELDVVVGTSLIDMYLRCGRIDEGLNVFRSMKRKNTFTWNVVIKGLAFAERGQEAIWLFNRMEQDGFKADEVTFVNVLSACSHSGLVDIGRKIFSSLVGGKYGVSPNAKHYACMIDLFARAGCLGEAFKFINEMPFQPTESMWVSLLAGCRSHENLELSEIVGKKLVEVNPESSVYYVALSNLYADMGRWNDVAKVRELMKERGLKKDSGCSSVKSENQELEYGSLMQ</sequence>
<feature type="repeat" description="PPR" evidence="2">
    <location>
        <begin position="274"/>
        <end position="308"/>
    </location>
</feature>